<dbReference type="Pfam" id="PF01321">
    <property type="entry name" value="Creatinase_N"/>
    <property type="match status" value="1"/>
</dbReference>
<reference evidence="3 4" key="1">
    <citation type="submission" date="2018-10" db="EMBL/GenBank/DDBJ databases">
        <title>Phylogenomics of Brevibacillus.</title>
        <authorList>
            <person name="Dunlap C."/>
        </authorList>
    </citation>
    <scope>NUCLEOTIDE SEQUENCE [LARGE SCALE GENOMIC DNA]</scope>
    <source>
        <strain evidence="3 4">JCM 12215</strain>
    </source>
</reference>
<dbReference type="SUPFAM" id="SSF53092">
    <property type="entry name" value="Creatinase/prolidase N-terminal domain"/>
    <property type="match status" value="1"/>
</dbReference>
<evidence type="ECO:0000313" key="3">
    <source>
        <dbReference type="EMBL" id="RNB68593.1"/>
    </source>
</evidence>
<accession>A0A3M8BZ13</accession>
<proteinExistence type="predicted"/>
<dbReference type="CDD" id="cd01092">
    <property type="entry name" value="APP-like"/>
    <property type="match status" value="1"/>
</dbReference>
<dbReference type="Proteomes" id="UP000282028">
    <property type="component" value="Unassembled WGS sequence"/>
</dbReference>
<evidence type="ECO:0000259" key="1">
    <source>
        <dbReference type="Pfam" id="PF00557"/>
    </source>
</evidence>
<dbReference type="InterPro" id="IPR000994">
    <property type="entry name" value="Pept_M24"/>
</dbReference>
<feature type="domain" description="Peptidase M24" evidence="1">
    <location>
        <begin position="139"/>
        <end position="340"/>
    </location>
</feature>
<keyword evidence="4" id="KW-1185">Reference proteome</keyword>
<keyword evidence="3" id="KW-0031">Aminopeptidase</keyword>
<gene>
    <name evidence="3" type="ORF">EDM52_19990</name>
</gene>
<comment type="caution">
    <text evidence="3">The sequence shown here is derived from an EMBL/GenBank/DDBJ whole genome shotgun (WGS) entry which is preliminary data.</text>
</comment>
<dbReference type="InterPro" id="IPR000587">
    <property type="entry name" value="Creatinase_N"/>
</dbReference>
<organism evidence="3 4">
    <name type="scientific">Brevibacillus invocatus</name>
    <dbReference type="NCBI Taxonomy" id="173959"/>
    <lineage>
        <taxon>Bacteria</taxon>
        <taxon>Bacillati</taxon>
        <taxon>Bacillota</taxon>
        <taxon>Bacilli</taxon>
        <taxon>Bacillales</taxon>
        <taxon>Paenibacillaceae</taxon>
        <taxon>Brevibacillus</taxon>
    </lineage>
</organism>
<dbReference type="InterPro" id="IPR029149">
    <property type="entry name" value="Creatin/AminoP/Spt16_N"/>
</dbReference>
<keyword evidence="3" id="KW-0645">Protease</keyword>
<evidence type="ECO:0000259" key="2">
    <source>
        <dbReference type="Pfam" id="PF01321"/>
    </source>
</evidence>
<dbReference type="InterPro" id="IPR001714">
    <property type="entry name" value="Pept_M24_MAP"/>
</dbReference>
<dbReference type="Gene3D" id="3.40.350.10">
    <property type="entry name" value="Creatinase/prolidase N-terminal domain"/>
    <property type="match status" value="1"/>
</dbReference>
<dbReference type="GO" id="GO:0008235">
    <property type="term" value="F:metalloexopeptidase activity"/>
    <property type="evidence" value="ECO:0007669"/>
    <property type="project" value="UniProtKB-ARBA"/>
</dbReference>
<dbReference type="InterPro" id="IPR050659">
    <property type="entry name" value="Peptidase_M24B"/>
</dbReference>
<keyword evidence="3" id="KW-0378">Hydrolase</keyword>
<dbReference type="InterPro" id="IPR036005">
    <property type="entry name" value="Creatinase/aminopeptidase-like"/>
</dbReference>
<feature type="domain" description="Creatinase N-terminal" evidence="2">
    <location>
        <begin position="5"/>
        <end position="130"/>
    </location>
</feature>
<dbReference type="PRINTS" id="PR00599">
    <property type="entry name" value="MAPEPTIDASE"/>
</dbReference>
<dbReference type="AlphaFoldDB" id="A0A3M8BZ13"/>
<dbReference type="Gene3D" id="3.90.230.10">
    <property type="entry name" value="Creatinase/methionine aminopeptidase superfamily"/>
    <property type="match status" value="1"/>
</dbReference>
<dbReference type="PANTHER" id="PTHR46112:SF3">
    <property type="entry name" value="AMINOPEPTIDASE YPDF"/>
    <property type="match status" value="1"/>
</dbReference>
<dbReference type="SUPFAM" id="SSF55920">
    <property type="entry name" value="Creatinase/aminopeptidase"/>
    <property type="match status" value="1"/>
</dbReference>
<dbReference type="PANTHER" id="PTHR46112">
    <property type="entry name" value="AMINOPEPTIDASE"/>
    <property type="match status" value="1"/>
</dbReference>
<dbReference type="EMBL" id="RHHR01000043">
    <property type="protein sequence ID" value="RNB68593.1"/>
    <property type="molecule type" value="Genomic_DNA"/>
</dbReference>
<protein>
    <submittedName>
        <fullName evidence="3">Aminopeptidase P family protein</fullName>
    </submittedName>
</protein>
<evidence type="ECO:0000313" key="4">
    <source>
        <dbReference type="Proteomes" id="UP000282028"/>
    </source>
</evidence>
<sequence length="355" mass="39041">MGMKRLEKIRDAIREKGVDAYFIPSLNNLRYFSGFTGSNGYLLITATNAVLITDQRYSEQARQEAVGWEVIIHGLDPFSVISDAIRKLGIASIGYESKEITDFQISSLRSGNPGIDWVPFVDICIQLRSVKEDEEVGGIQKALKIAEDALEKLCPFIQPGVSEREIAVELEILMRKLGSEAPAFATIVASGTNSALPHAKPTERKIQENDLIVIDFGATWLGYRSDITRTIIVGELEPVLQNVYDCVHRALEQAVAGIKPGSTCHEVDKLARDVLVAADLESYSLRGLGHGVGLDIHEFPRVVMDNPARLEPGMLFTVEPGVYVPNVGGVRIEDMVVVTADGCRVLTRTPRVIRL</sequence>
<dbReference type="GO" id="GO:0004177">
    <property type="term" value="F:aminopeptidase activity"/>
    <property type="evidence" value="ECO:0007669"/>
    <property type="project" value="UniProtKB-KW"/>
</dbReference>
<name>A0A3M8BZ13_9BACL</name>
<dbReference type="Pfam" id="PF00557">
    <property type="entry name" value="Peptidase_M24"/>
    <property type="match status" value="1"/>
</dbReference>